<protein>
    <submittedName>
        <fullName evidence="2">Copper-binding protein</fullName>
    </submittedName>
</protein>
<evidence type="ECO:0000313" key="2">
    <source>
        <dbReference type="EMBL" id="TXI29661.1"/>
    </source>
</evidence>
<keyword evidence="1" id="KW-0732">Signal</keyword>
<accession>A0A5C7VVX0</accession>
<dbReference type="Gene3D" id="2.40.50.320">
    <property type="entry name" value="Copper binding periplasmic protein CusF"/>
    <property type="match status" value="1"/>
</dbReference>
<sequence length="117" mass="12740">MKFTTTLALILALSSSTLAIAQSGSMKDMDMKGIDNKPQTKESKAMTHQVNAVVKDVDVANGKVTLAHESVKSLNWPSMTMGFSVKDKTLFDKLVTSKKVKVEFIQQGSDYVVTAVK</sequence>
<dbReference type="EMBL" id="SSFX01000029">
    <property type="protein sequence ID" value="TXI29661.1"/>
    <property type="molecule type" value="Genomic_DNA"/>
</dbReference>
<dbReference type="Proteomes" id="UP000321055">
    <property type="component" value="Unassembled WGS sequence"/>
</dbReference>
<proteinExistence type="predicted"/>
<name>A0A5C7VVX0_9PROT</name>
<gene>
    <name evidence="2" type="ORF">E6Q60_03800</name>
</gene>
<dbReference type="InterPro" id="IPR021647">
    <property type="entry name" value="CusF_Ec"/>
</dbReference>
<feature type="chain" id="PRO_5022852302" evidence="1">
    <location>
        <begin position="22"/>
        <end position="117"/>
    </location>
</feature>
<dbReference type="Pfam" id="PF11604">
    <property type="entry name" value="CusF_Ec"/>
    <property type="match status" value="1"/>
</dbReference>
<dbReference type="InterPro" id="IPR042230">
    <property type="entry name" value="CusF_sf"/>
</dbReference>
<reference evidence="2 3" key="1">
    <citation type="submission" date="2018-09" db="EMBL/GenBank/DDBJ databases">
        <title>Metagenome Assembled Genomes from an Advanced Water Purification Facility.</title>
        <authorList>
            <person name="Stamps B.W."/>
            <person name="Spear J.R."/>
        </authorList>
    </citation>
    <scope>NUCLEOTIDE SEQUENCE [LARGE SCALE GENOMIC DNA]</scope>
    <source>
        <strain evidence="2">Bin_54_1</strain>
    </source>
</reference>
<feature type="signal peptide" evidence="1">
    <location>
        <begin position="1"/>
        <end position="21"/>
    </location>
</feature>
<comment type="caution">
    <text evidence="2">The sequence shown here is derived from an EMBL/GenBank/DDBJ whole genome shotgun (WGS) entry which is preliminary data.</text>
</comment>
<organism evidence="2 3">
    <name type="scientific">Nitrosomonas oligotropha</name>
    <dbReference type="NCBI Taxonomy" id="42354"/>
    <lineage>
        <taxon>Bacteria</taxon>
        <taxon>Pseudomonadati</taxon>
        <taxon>Pseudomonadota</taxon>
        <taxon>Betaproteobacteria</taxon>
        <taxon>Nitrosomonadales</taxon>
        <taxon>Nitrosomonadaceae</taxon>
        <taxon>Nitrosomonas</taxon>
    </lineage>
</organism>
<dbReference type="AlphaFoldDB" id="A0A5C7VVX0"/>
<evidence type="ECO:0000313" key="3">
    <source>
        <dbReference type="Proteomes" id="UP000321055"/>
    </source>
</evidence>
<evidence type="ECO:0000256" key="1">
    <source>
        <dbReference type="SAM" id="SignalP"/>
    </source>
</evidence>